<reference evidence="13" key="3">
    <citation type="submission" date="2010-09" db="EMBL/GenBank/DDBJ databases">
        <title>Annotation of Gaeumannomyces graminis var. tritici R3-111a-1.</title>
        <authorList>
            <consortium name="The Broad Institute Genome Sequencing Platform"/>
            <person name="Ma L.-J."/>
            <person name="Dead R."/>
            <person name="Young S.K."/>
            <person name="Zeng Q."/>
            <person name="Gargeya S."/>
            <person name="Fitzgerald M."/>
            <person name="Haas B."/>
            <person name="Abouelleil A."/>
            <person name="Alvarado L."/>
            <person name="Arachchi H.M."/>
            <person name="Berlin A."/>
            <person name="Brown A."/>
            <person name="Chapman S.B."/>
            <person name="Chen Z."/>
            <person name="Dunbar C."/>
            <person name="Freedman E."/>
            <person name="Gearin G."/>
            <person name="Gellesch M."/>
            <person name="Goldberg J."/>
            <person name="Griggs A."/>
            <person name="Gujja S."/>
            <person name="Heiman D."/>
            <person name="Howarth C."/>
            <person name="Larson L."/>
            <person name="Lui A."/>
            <person name="MacDonald P.J.P."/>
            <person name="Mehta T."/>
            <person name="Montmayeur A."/>
            <person name="Murphy C."/>
            <person name="Neiman D."/>
            <person name="Pearson M."/>
            <person name="Priest M."/>
            <person name="Roberts A."/>
            <person name="Saif S."/>
            <person name="Shea T."/>
            <person name="Shenoy N."/>
            <person name="Sisk P."/>
            <person name="Stolte C."/>
            <person name="Sykes S."/>
            <person name="Yandava C."/>
            <person name="Wortman J."/>
            <person name="Nusbaum C."/>
            <person name="Birren B."/>
        </authorList>
    </citation>
    <scope>NUCLEOTIDE SEQUENCE</scope>
    <source>
        <strain evidence="13">R3-111a-1</strain>
    </source>
</reference>
<evidence type="ECO:0000256" key="6">
    <source>
        <dbReference type="ARBA" id="ARBA00022771"/>
    </source>
</evidence>
<dbReference type="eggNOG" id="KOG2979">
    <property type="taxonomic scope" value="Eukaryota"/>
</dbReference>
<keyword evidence="6 10" id="KW-0863">Zinc-finger</keyword>
<organism evidence="13">
    <name type="scientific">Gaeumannomyces tritici (strain R3-111a-1)</name>
    <name type="common">Wheat and barley take-all root rot fungus</name>
    <name type="synonym">Gaeumannomyces graminis var. tritici</name>
    <dbReference type="NCBI Taxonomy" id="644352"/>
    <lineage>
        <taxon>Eukaryota</taxon>
        <taxon>Fungi</taxon>
        <taxon>Dikarya</taxon>
        <taxon>Ascomycota</taxon>
        <taxon>Pezizomycotina</taxon>
        <taxon>Sordariomycetes</taxon>
        <taxon>Sordariomycetidae</taxon>
        <taxon>Magnaporthales</taxon>
        <taxon>Magnaporthaceae</taxon>
        <taxon>Gaeumannomyces</taxon>
    </lineage>
</organism>
<dbReference type="GO" id="GO:0005634">
    <property type="term" value="C:nucleus"/>
    <property type="evidence" value="ECO:0007669"/>
    <property type="project" value="UniProtKB-SubCell"/>
</dbReference>
<dbReference type="PANTHER" id="PTHR21330:SF1">
    <property type="entry name" value="E3 SUMO-PROTEIN LIGASE NSE2"/>
    <property type="match status" value="1"/>
</dbReference>
<evidence type="ECO:0000256" key="8">
    <source>
        <dbReference type="ARBA" id="ARBA00022833"/>
    </source>
</evidence>
<keyword evidence="4" id="KW-0808">Transferase</keyword>
<dbReference type="InterPro" id="IPR013083">
    <property type="entry name" value="Znf_RING/FYVE/PHD"/>
</dbReference>
<evidence type="ECO:0000259" key="12">
    <source>
        <dbReference type="PROSITE" id="PS51044"/>
    </source>
</evidence>
<dbReference type="RefSeq" id="XP_009216858.1">
    <property type="nucleotide sequence ID" value="XM_009218594.1"/>
</dbReference>
<proteinExistence type="inferred from homology"/>
<evidence type="ECO:0000256" key="5">
    <source>
        <dbReference type="ARBA" id="ARBA00022723"/>
    </source>
</evidence>
<name>J3NHV6_GAET3</name>
<evidence type="ECO:0000256" key="10">
    <source>
        <dbReference type="PROSITE-ProRule" id="PRU00452"/>
    </source>
</evidence>
<evidence type="ECO:0000256" key="9">
    <source>
        <dbReference type="ARBA" id="ARBA00023242"/>
    </source>
</evidence>
<dbReference type="HOGENOM" id="CLU_028753_0_0_1"/>
<gene>
    <name evidence="14" type="primary">20341300</name>
    <name evidence="13" type="ORF">GGTG_00842</name>
</gene>
<dbReference type="Pfam" id="PF11789">
    <property type="entry name" value="zf-Nse"/>
    <property type="match status" value="1"/>
</dbReference>
<dbReference type="UniPathway" id="UPA00886"/>
<dbReference type="GO" id="GO:0000724">
    <property type="term" value="P:double-strand break repair via homologous recombination"/>
    <property type="evidence" value="ECO:0007669"/>
    <property type="project" value="InterPro"/>
</dbReference>
<feature type="compositionally biased region" description="Polar residues" evidence="11">
    <location>
        <begin position="1"/>
        <end position="13"/>
    </location>
</feature>
<comment type="similarity">
    <text evidence="3">Belongs to the NSE2 family.</text>
</comment>
<dbReference type="GO" id="GO:0030915">
    <property type="term" value="C:Smc5-Smc6 complex"/>
    <property type="evidence" value="ECO:0007669"/>
    <property type="project" value="InterPro"/>
</dbReference>
<evidence type="ECO:0000256" key="7">
    <source>
        <dbReference type="ARBA" id="ARBA00022786"/>
    </source>
</evidence>
<feature type="region of interest" description="Disordered" evidence="11">
    <location>
        <begin position="90"/>
        <end position="110"/>
    </location>
</feature>
<dbReference type="GO" id="GO:0061665">
    <property type="term" value="F:SUMO ligase activity"/>
    <property type="evidence" value="ECO:0007669"/>
    <property type="project" value="TreeGrafter"/>
</dbReference>
<evidence type="ECO:0000256" key="4">
    <source>
        <dbReference type="ARBA" id="ARBA00022679"/>
    </source>
</evidence>
<dbReference type="Gene3D" id="3.30.40.10">
    <property type="entry name" value="Zinc/RING finger domain, C3HC4 (zinc finger)"/>
    <property type="match status" value="1"/>
</dbReference>
<dbReference type="STRING" id="644352.J3NHV6"/>
<dbReference type="GO" id="GO:0008270">
    <property type="term" value="F:zinc ion binding"/>
    <property type="evidence" value="ECO:0007669"/>
    <property type="project" value="UniProtKB-KW"/>
</dbReference>
<evidence type="ECO:0000256" key="2">
    <source>
        <dbReference type="ARBA" id="ARBA00004718"/>
    </source>
</evidence>
<dbReference type="EnsemblFungi" id="EJT80849">
    <property type="protein sequence ID" value="EJT80849"/>
    <property type="gene ID" value="GGTG_00842"/>
</dbReference>
<reference evidence="14" key="4">
    <citation type="journal article" date="2015" name="G3 (Bethesda)">
        <title>Genome sequences of three phytopathogenic species of the Magnaporthaceae family of fungi.</title>
        <authorList>
            <person name="Okagaki L.H."/>
            <person name="Nunes C.C."/>
            <person name="Sailsbery J."/>
            <person name="Clay B."/>
            <person name="Brown D."/>
            <person name="John T."/>
            <person name="Oh Y."/>
            <person name="Young N."/>
            <person name="Fitzgerald M."/>
            <person name="Haas B.J."/>
            <person name="Zeng Q."/>
            <person name="Young S."/>
            <person name="Adiconis X."/>
            <person name="Fan L."/>
            <person name="Levin J.Z."/>
            <person name="Mitchell T.K."/>
            <person name="Okubara P.A."/>
            <person name="Farman M.L."/>
            <person name="Kohn L.M."/>
            <person name="Birren B."/>
            <person name="Ma L.-J."/>
            <person name="Dean R.A."/>
        </authorList>
    </citation>
    <scope>NUCLEOTIDE SEQUENCE</scope>
    <source>
        <strain evidence="14">R3-111a-1</strain>
    </source>
</reference>
<keyword evidence="8" id="KW-0862">Zinc</keyword>
<dbReference type="GO" id="GO:0016925">
    <property type="term" value="P:protein sumoylation"/>
    <property type="evidence" value="ECO:0007669"/>
    <property type="project" value="UniProtKB-UniPathway"/>
</dbReference>
<comment type="subcellular location">
    <subcellularLocation>
        <location evidence="1">Nucleus</location>
    </subcellularLocation>
</comment>
<dbReference type="Proteomes" id="UP000006039">
    <property type="component" value="Unassembled WGS sequence"/>
</dbReference>
<feature type="region of interest" description="Disordered" evidence="11">
    <location>
        <begin position="201"/>
        <end position="235"/>
    </location>
</feature>
<dbReference type="CDD" id="cd16651">
    <property type="entry name" value="SPL-RING_NSE2"/>
    <property type="match status" value="1"/>
</dbReference>
<dbReference type="InterPro" id="IPR026846">
    <property type="entry name" value="Nse2(Mms21)"/>
</dbReference>
<dbReference type="OrthoDB" id="26899at2759"/>
<dbReference type="SUPFAM" id="SSF57850">
    <property type="entry name" value="RING/U-box"/>
    <property type="match status" value="1"/>
</dbReference>
<protein>
    <recommendedName>
        <fullName evidence="12">SP-RING-type domain-containing protein</fullName>
    </recommendedName>
</protein>
<evidence type="ECO:0000256" key="11">
    <source>
        <dbReference type="SAM" id="MobiDB-lite"/>
    </source>
</evidence>
<sequence length="437" mass="47549">MSSSRRLVQSGASSAARRHGRERPDAGLEMPPYERPAFSMSDPARQTLAGLANNTADLAELERTLASLSKLLPTAISSINDRLVERREDAERRAKKRRQQPASSAEIPEADARVEEALARLEGVVPGLSADIEAAARDAINYRYATEDTRQSLREVHASVQAQPSQAAAAAAAASANGGNDQRLRFQDVEDVDDFLSSTQRAAADEDADENGEAEGSSRASRKKRIKGPPGPLRLYAESRKAKAAEFEALSAYDKYGQNNDYVSLKKHWHDALHPDGTQNLPDAHRWFDSDGNPVLPAAGGDGRAEGRDDDDDDLIVAGVSDSLKCPITLRGFEEPFSNNKCKHTFEKSAIVDMLTRGNGAPIACPVGGCPAAFTLNDFFNDLVMKRRVDRANQRAEEEESGSEDEGADGPSMIETSARSRGNRRIKKEIKHHSSDE</sequence>
<reference evidence="14" key="5">
    <citation type="submission" date="2018-04" db="UniProtKB">
        <authorList>
            <consortium name="EnsemblFungi"/>
        </authorList>
    </citation>
    <scope>IDENTIFICATION</scope>
    <source>
        <strain evidence="14">R3-111a-1</strain>
    </source>
</reference>
<keyword evidence="15" id="KW-1185">Reference proteome</keyword>
<dbReference type="InterPro" id="IPR004181">
    <property type="entry name" value="Znf_MIZ"/>
</dbReference>
<evidence type="ECO:0000313" key="13">
    <source>
        <dbReference type="EMBL" id="EJT80849.1"/>
    </source>
</evidence>
<reference evidence="15" key="1">
    <citation type="submission" date="2010-07" db="EMBL/GenBank/DDBJ databases">
        <title>The genome sequence of Gaeumannomyces graminis var. tritici strain R3-111a-1.</title>
        <authorList>
            <consortium name="The Broad Institute Genome Sequencing Platform"/>
            <person name="Ma L.-J."/>
            <person name="Dead R."/>
            <person name="Young S."/>
            <person name="Zeng Q."/>
            <person name="Koehrsen M."/>
            <person name="Alvarado L."/>
            <person name="Berlin A."/>
            <person name="Chapman S.B."/>
            <person name="Chen Z."/>
            <person name="Freedman E."/>
            <person name="Gellesch M."/>
            <person name="Goldberg J."/>
            <person name="Griggs A."/>
            <person name="Gujja S."/>
            <person name="Heilman E.R."/>
            <person name="Heiman D."/>
            <person name="Hepburn T."/>
            <person name="Howarth C."/>
            <person name="Jen D."/>
            <person name="Larson L."/>
            <person name="Mehta T."/>
            <person name="Neiman D."/>
            <person name="Pearson M."/>
            <person name="Roberts A."/>
            <person name="Saif S."/>
            <person name="Shea T."/>
            <person name="Shenoy N."/>
            <person name="Sisk P."/>
            <person name="Stolte C."/>
            <person name="Sykes S."/>
            <person name="Walk T."/>
            <person name="White J."/>
            <person name="Yandava C."/>
            <person name="Haas B."/>
            <person name="Nusbaum C."/>
            <person name="Birren B."/>
        </authorList>
    </citation>
    <scope>NUCLEOTIDE SEQUENCE [LARGE SCALE GENOMIC DNA]</scope>
    <source>
        <strain evidence="15">R3-111a-1</strain>
    </source>
</reference>
<feature type="region of interest" description="Disordered" evidence="11">
    <location>
        <begin position="1"/>
        <end position="40"/>
    </location>
</feature>
<evidence type="ECO:0000256" key="3">
    <source>
        <dbReference type="ARBA" id="ARBA00008212"/>
    </source>
</evidence>
<dbReference type="PANTHER" id="PTHR21330">
    <property type="entry name" value="E3 SUMO-PROTEIN LIGASE NSE2"/>
    <property type="match status" value="1"/>
</dbReference>
<reference evidence="13" key="2">
    <citation type="submission" date="2010-07" db="EMBL/GenBank/DDBJ databases">
        <authorList>
            <consortium name="The Broad Institute Genome Sequencing Platform"/>
            <consortium name="Broad Institute Genome Sequencing Center for Infectious Disease"/>
            <person name="Ma L.-J."/>
            <person name="Dead R."/>
            <person name="Young S."/>
            <person name="Zeng Q."/>
            <person name="Koehrsen M."/>
            <person name="Alvarado L."/>
            <person name="Berlin A."/>
            <person name="Chapman S.B."/>
            <person name="Chen Z."/>
            <person name="Freedman E."/>
            <person name="Gellesch M."/>
            <person name="Goldberg J."/>
            <person name="Griggs A."/>
            <person name="Gujja S."/>
            <person name="Heilman E.R."/>
            <person name="Heiman D."/>
            <person name="Hepburn T."/>
            <person name="Howarth C."/>
            <person name="Jen D."/>
            <person name="Larson L."/>
            <person name="Mehta T."/>
            <person name="Neiman D."/>
            <person name="Pearson M."/>
            <person name="Roberts A."/>
            <person name="Saif S."/>
            <person name="Shea T."/>
            <person name="Shenoy N."/>
            <person name="Sisk P."/>
            <person name="Stolte C."/>
            <person name="Sykes S."/>
            <person name="Walk T."/>
            <person name="White J."/>
            <person name="Yandava C."/>
            <person name="Haas B."/>
            <person name="Nusbaum C."/>
            <person name="Birren B."/>
        </authorList>
    </citation>
    <scope>NUCLEOTIDE SEQUENCE</scope>
    <source>
        <strain evidence="13">R3-111a-1</strain>
    </source>
</reference>
<dbReference type="VEuPathDB" id="FungiDB:GGTG_00842"/>
<dbReference type="AlphaFoldDB" id="J3NHV6"/>
<evidence type="ECO:0000313" key="14">
    <source>
        <dbReference type="EnsemblFungi" id="EJT80849"/>
    </source>
</evidence>
<feature type="compositionally biased region" description="Acidic residues" evidence="11">
    <location>
        <begin position="397"/>
        <end position="408"/>
    </location>
</feature>
<evidence type="ECO:0000313" key="15">
    <source>
        <dbReference type="Proteomes" id="UP000006039"/>
    </source>
</evidence>
<feature type="region of interest" description="Disordered" evidence="11">
    <location>
        <begin position="391"/>
        <end position="437"/>
    </location>
</feature>
<dbReference type="GeneID" id="20341300"/>
<keyword evidence="5" id="KW-0479">Metal-binding</keyword>
<keyword evidence="9" id="KW-0539">Nucleus</keyword>
<comment type="pathway">
    <text evidence="2">Protein modification; protein sumoylation.</text>
</comment>
<evidence type="ECO:0000256" key="1">
    <source>
        <dbReference type="ARBA" id="ARBA00004123"/>
    </source>
</evidence>
<keyword evidence="7" id="KW-0833">Ubl conjugation pathway</keyword>
<feature type="domain" description="SP-RING-type" evidence="12">
    <location>
        <begin position="311"/>
        <end position="394"/>
    </location>
</feature>
<dbReference type="PROSITE" id="PS51044">
    <property type="entry name" value="ZF_SP_RING"/>
    <property type="match status" value="1"/>
</dbReference>
<accession>J3NHV6</accession>
<feature type="compositionally biased region" description="Basic residues" evidence="11">
    <location>
        <begin position="421"/>
        <end position="431"/>
    </location>
</feature>
<dbReference type="EMBL" id="GL385395">
    <property type="protein sequence ID" value="EJT80849.1"/>
    <property type="molecule type" value="Genomic_DNA"/>
</dbReference>